<dbReference type="InterPro" id="IPR029063">
    <property type="entry name" value="SAM-dependent_MTases_sf"/>
</dbReference>
<organism evidence="1 2">
    <name type="scientific">Popillia japonica</name>
    <name type="common">Japanese beetle</name>
    <dbReference type="NCBI Taxonomy" id="7064"/>
    <lineage>
        <taxon>Eukaryota</taxon>
        <taxon>Metazoa</taxon>
        <taxon>Ecdysozoa</taxon>
        <taxon>Arthropoda</taxon>
        <taxon>Hexapoda</taxon>
        <taxon>Insecta</taxon>
        <taxon>Pterygota</taxon>
        <taxon>Neoptera</taxon>
        <taxon>Endopterygota</taxon>
        <taxon>Coleoptera</taxon>
        <taxon>Polyphaga</taxon>
        <taxon>Scarabaeiformia</taxon>
        <taxon>Scarabaeidae</taxon>
        <taxon>Rutelinae</taxon>
        <taxon>Popillia</taxon>
    </lineage>
</organism>
<dbReference type="SUPFAM" id="SSF53335">
    <property type="entry name" value="S-adenosyl-L-methionine-dependent methyltransferases"/>
    <property type="match status" value="1"/>
</dbReference>
<dbReference type="PANTHER" id="PTHR23108">
    <property type="entry name" value="METHYLTRANSFERASE-RELATED"/>
    <property type="match status" value="1"/>
</dbReference>
<dbReference type="Gene3D" id="3.40.50.150">
    <property type="entry name" value="Vaccinia Virus protein VP39"/>
    <property type="match status" value="1"/>
</dbReference>
<reference evidence="1 2" key="1">
    <citation type="journal article" date="2024" name="BMC Genomics">
        <title>De novo assembly and annotation of Popillia japonica's genome with initial clues to its potential as an invasive pest.</title>
        <authorList>
            <person name="Cucini C."/>
            <person name="Boschi S."/>
            <person name="Funari R."/>
            <person name="Cardaioli E."/>
            <person name="Iannotti N."/>
            <person name="Marturano G."/>
            <person name="Paoli F."/>
            <person name="Bruttini M."/>
            <person name="Carapelli A."/>
            <person name="Frati F."/>
            <person name="Nardi F."/>
        </authorList>
    </citation>
    <scope>NUCLEOTIDE SEQUENCE [LARGE SCALE GENOMIC DNA]</scope>
    <source>
        <strain evidence="1">DMR45628</strain>
    </source>
</reference>
<gene>
    <name evidence="1" type="ORF">QE152_g12739</name>
</gene>
<sequence>MSESNTVSSEIYSEGDFISDKRPRINGNVVSIFKFCIPDVPKLDADGDFELQRRPKNADRTYTEIEIEHSTNTSLNLVGLQIWRGALLLADWLICNSRKFENDSKILELGSGVGLTSIVASMFRPVVCTDINEGGILNLLQTNIDRNKALVKKSISVLELNFFKTDFNAELLKLLPDVRIILAADVIYDNDITVAFVKTMQALLKLSPNCNVYVALEKRYVFLLSECDTYAPCYEFFLECVQRCPDIVSEQLLVDFPQYFLYERVKELVLWKFTLKM</sequence>
<dbReference type="EMBL" id="JASPKY010000117">
    <property type="protein sequence ID" value="KAK9736177.1"/>
    <property type="molecule type" value="Genomic_DNA"/>
</dbReference>
<keyword evidence="2" id="KW-1185">Reference proteome</keyword>
<dbReference type="InterPro" id="IPR019410">
    <property type="entry name" value="Methyltransf_16"/>
</dbReference>
<comment type="caution">
    <text evidence="1">The sequence shown here is derived from an EMBL/GenBank/DDBJ whole genome shotgun (WGS) entry which is preliminary data.</text>
</comment>
<dbReference type="Pfam" id="PF10294">
    <property type="entry name" value="Methyltransf_16"/>
    <property type="match status" value="1"/>
</dbReference>
<dbReference type="GO" id="GO:0005634">
    <property type="term" value="C:nucleus"/>
    <property type="evidence" value="ECO:0007669"/>
    <property type="project" value="TreeGrafter"/>
</dbReference>
<protein>
    <submittedName>
        <fullName evidence="1">Lysine methyltransferase</fullName>
    </submittedName>
</protein>
<dbReference type="AlphaFoldDB" id="A0AAW1LS18"/>
<dbReference type="InterPro" id="IPR038899">
    <property type="entry name" value="METTL22"/>
</dbReference>
<evidence type="ECO:0000313" key="1">
    <source>
        <dbReference type="EMBL" id="KAK9736177.1"/>
    </source>
</evidence>
<accession>A0AAW1LS18</accession>
<dbReference type="PANTHER" id="PTHR23108:SF0">
    <property type="entry name" value="METHYLTRANSFERASE-LIKE PROTEIN 22"/>
    <property type="match status" value="1"/>
</dbReference>
<keyword evidence="1" id="KW-0808">Transferase</keyword>
<evidence type="ECO:0000313" key="2">
    <source>
        <dbReference type="Proteomes" id="UP001458880"/>
    </source>
</evidence>
<dbReference type="Proteomes" id="UP001458880">
    <property type="component" value="Unassembled WGS sequence"/>
</dbReference>
<keyword evidence="1" id="KW-0489">Methyltransferase</keyword>
<dbReference type="GO" id="GO:0032259">
    <property type="term" value="P:methylation"/>
    <property type="evidence" value="ECO:0007669"/>
    <property type="project" value="UniProtKB-KW"/>
</dbReference>
<proteinExistence type="predicted"/>
<name>A0AAW1LS18_POPJA</name>
<dbReference type="GO" id="GO:0008276">
    <property type="term" value="F:protein methyltransferase activity"/>
    <property type="evidence" value="ECO:0007669"/>
    <property type="project" value="InterPro"/>
</dbReference>